<protein>
    <recommendedName>
        <fullName evidence="5">ZZ-type domain-containing protein</fullName>
    </recommendedName>
</protein>
<evidence type="ECO:0000256" key="3">
    <source>
        <dbReference type="ARBA" id="ARBA00022833"/>
    </source>
</evidence>
<dbReference type="PANTHER" id="PTHR15090">
    <property type="entry name" value="SEQUESTOSOME 1-RELATED"/>
    <property type="match status" value="1"/>
</dbReference>
<dbReference type="PROSITE" id="PS01357">
    <property type="entry name" value="ZF_ZZ_1"/>
    <property type="match status" value="1"/>
</dbReference>
<evidence type="ECO:0000313" key="6">
    <source>
        <dbReference type="EMBL" id="KZP28526.1"/>
    </source>
</evidence>
<evidence type="ECO:0000256" key="4">
    <source>
        <dbReference type="PROSITE-ProRule" id="PRU00228"/>
    </source>
</evidence>
<dbReference type="SUPFAM" id="SSF57850">
    <property type="entry name" value="RING/U-box"/>
    <property type="match status" value="2"/>
</dbReference>
<dbReference type="STRING" id="436010.A0A166RQ54"/>
<dbReference type="InterPro" id="IPR000433">
    <property type="entry name" value="Znf_ZZ"/>
</dbReference>
<dbReference type="Gene3D" id="3.30.60.90">
    <property type="match status" value="2"/>
</dbReference>
<evidence type="ECO:0000313" key="7">
    <source>
        <dbReference type="Proteomes" id="UP000076532"/>
    </source>
</evidence>
<feature type="domain" description="ZZ-type" evidence="5">
    <location>
        <begin position="105"/>
        <end position="158"/>
    </location>
</feature>
<sequence>MRELPGACSCGLWQAPFERLFLQDGTPPSCTRGLASIAIWATHDDDDDNCNPTATDSLCIRGFDPKRCPMCRAPFSSTIRLRVEASNQQTPAARPRGSTSHSVPRWQNAHCTMCSSPIFGDRYKCSDCPDYNTCAACFDLVLEHHPYHSFFKIRDPSDLIAPHAQLRAERHNVACANCNWLIHGVRYQCADCQNYDLCAGCEALPIAVHIPGHVMFKMRTPDTFASARRSGVTLSIDVGNALTGQSKVQHTRKLLRKARK</sequence>
<dbReference type="GO" id="GO:0008270">
    <property type="term" value="F:zinc ion binding"/>
    <property type="evidence" value="ECO:0007669"/>
    <property type="project" value="UniProtKB-KW"/>
</dbReference>
<dbReference type="AlphaFoldDB" id="A0A166RQ54"/>
<keyword evidence="1" id="KW-0479">Metal-binding</keyword>
<dbReference type="PROSITE" id="PS50135">
    <property type="entry name" value="ZF_ZZ_2"/>
    <property type="match status" value="2"/>
</dbReference>
<dbReference type="InterPro" id="IPR052260">
    <property type="entry name" value="Autophagy_Rcpt_SigReg"/>
</dbReference>
<dbReference type="InterPro" id="IPR043145">
    <property type="entry name" value="Znf_ZZ_sf"/>
</dbReference>
<feature type="domain" description="ZZ-type" evidence="5">
    <location>
        <begin position="170"/>
        <end position="223"/>
    </location>
</feature>
<keyword evidence="3" id="KW-0862">Zinc</keyword>
<reference evidence="6 7" key="1">
    <citation type="journal article" date="2016" name="Mol. Biol. Evol.">
        <title>Comparative Genomics of Early-Diverging Mushroom-Forming Fungi Provides Insights into the Origins of Lignocellulose Decay Capabilities.</title>
        <authorList>
            <person name="Nagy L.G."/>
            <person name="Riley R."/>
            <person name="Tritt A."/>
            <person name="Adam C."/>
            <person name="Daum C."/>
            <person name="Floudas D."/>
            <person name="Sun H."/>
            <person name="Yadav J.S."/>
            <person name="Pangilinan J."/>
            <person name="Larsson K.H."/>
            <person name="Matsuura K."/>
            <person name="Barry K."/>
            <person name="Labutti K."/>
            <person name="Kuo R."/>
            <person name="Ohm R.A."/>
            <person name="Bhattacharya S.S."/>
            <person name="Shirouzu T."/>
            <person name="Yoshinaga Y."/>
            <person name="Martin F.M."/>
            <person name="Grigoriev I.V."/>
            <person name="Hibbett D.S."/>
        </authorList>
    </citation>
    <scope>NUCLEOTIDE SEQUENCE [LARGE SCALE GENOMIC DNA]</scope>
    <source>
        <strain evidence="6 7">CBS 109695</strain>
    </source>
</reference>
<dbReference type="OrthoDB" id="661148at2759"/>
<proteinExistence type="predicted"/>
<dbReference type="SMART" id="SM00291">
    <property type="entry name" value="ZnF_ZZ"/>
    <property type="match status" value="2"/>
</dbReference>
<name>A0A166RQ54_9AGAM</name>
<gene>
    <name evidence="6" type="ORF">FIBSPDRAFT_927631</name>
</gene>
<keyword evidence="2 4" id="KW-0863">Zinc-finger</keyword>
<evidence type="ECO:0000256" key="1">
    <source>
        <dbReference type="ARBA" id="ARBA00022723"/>
    </source>
</evidence>
<dbReference type="Proteomes" id="UP000076532">
    <property type="component" value="Unassembled WGS sequence"/>
</dbReference>
<evidence type="ECO:0000256" key="2">
    <source>
        <dbReference type="ARBA" id="ARBA00022771"/>
    </source>
</evidence>
<dbReference type="Pfam" id="PF00569">
    <property type="entry name" value="ZZ"/>
    <property type="match status" value="2"/>
</dbReference>
<keyword evidence="7" id="KW-1185">Reference proteome</keyword>
<dbReference type="EMBL" id="KV417503">
    <property type="protein sequence ID" value="KZP28526.1"/>
    <property type="molecule type" value="Genomic_DNA"/>
</dbReference>
<accession>A0A166RQ54</accession>
<organism evidence="6 7">
    <name type="scientific">Athelia psychrophila</name>
    <dbReference type="NCBI Taxonomy" id="1759441"/>
    <lineage>
        <taxon>Eukaryota</taxon>
        <taxon>Fungi</taxon>
        <taxon>Dikarya</taxon>
        <taxon>Basidiomycota</taxon>
        <taxon>Agaricomycotina</taxon>
        <taxon>Agaricomycetes</taxon>
        <taxon>Agaricomycetidae</taxon>
        <taxon>Atheliales</taxon>
        <taxon>Atheliaceae</taxon>
        <taxon>Athelia</taxon>
    </lineage>
</organism>
<evidence type="ECO:0000259" key="5">
    <source>
        <dbReference type="PROSITE" id="PS50135"/>
    </source>
</evidence>